<dbReference type="PATRIC" id="fig|1121939.11.peg.2653"/>
<comment type="similarity">
    <text evidence="1">Belongs to the membrane fusion protein (MFP) (TC 8.A.1) family.</text>
</comment>
<name>S2KJ60_LITA3</name>
<feature type="domain" description="CzcB-like barrel-sandwich hybrid" evidence="4">
    <location>
        <begin position="68"/>
        <end position="201"/>
    </location>
</feature>
<dbReference type="EMBL" id="ASTJ01000029">
    <property type="protein sequence ID" value="EPC01995.1"/>
    <property type="molecule type" value="Genomic_DNA"/>
</dbReference>
<feature type="coiled-coil region" evidence="2">
    <location>
        <begin position="106"/>
        <end position="167"/>
    </location>
</feature>
<gene>
    <name evidence="5" type="ORF">L861_20295</name>
</gene>
<dbReference type="NCBIfam" id="TIGR01730">
    <property type="entry name" value="RND_mfp"/>
    <property type="match status" value="1"/>
</dbReference>
<dbReference type="GO" id="GO:1990281">
    <property type="term" value="C:efflux pump complex"/>
    <property type="evidence" value="ECO:0007669"/>
    <property type="project" value="TreeGrafter"/>
</dbReference>
<keyword evidence="6" id="KW-1185">Reference proteome</keyword>
<evidence type="ECO:0000313" key="5">
    <source>
        <dbReference type="EMBL" id="EPC01995.1"/>
    </source>
</evidence>
<dbReference type="eggNOG" id="COG0845">
    <property type="taxonomic scope" value="Bacteria"/>
</dbReference>
<dbReference type="RefSeq" id="WP_016417166.1">
    <property type="nucleotide sequence ID" value="NZ_AUAB01000012.1"/>
</dbReference>
<dbReference type="InterPro" id="IPR058647">
    <property type="entry name" value="BSH_CzcB-like"/>
</dbReference>
<dbReference type="Proteomes" id="UP000014463">
    <property type="component" value="Unassembled WGS sequence"/>
</dbReference>
<dbReference type="InterPro" id="IPR006143">
    <property type="entry name" value="RND_pump_MFP"/>
</dbReference>
<dbReference type="Gene3D" id="1.10.287.470">
    <property type="entry name" value="Helix hairpin bin"/>
    <property type="match status" value="1"/>
</dbReference>
<reference evidence="5 6" key="1">
    <citation type="journal article" date="2013" name="Genome Announc.">
        <title>Draft genome sequence of the moderately halophilic gammaproteobacterium Halomonas anticariensis FP35.</title>
        <authorList>
            <person name="Tahrioui A."/>
            <person name="Quesada E."/>
            <person name="Llamas I."/>
        </authorList>
    </citation>
    <scope>NUCLEOTIDE SEQUENCE [LARGE SCALE GENOMIC DNA]</scope>
    <source>
        <strain evidence="6">DSM 16096 / CECT 5854 / LMG 22089 / FP35</strain>
    </source>
</reference>
<dbReference type="Pfam" id="PF25973">
    <property type="entry name" value="BSH_CzcB"/>
    <property type="match status" value="1"/>
</dbReference>
<keyword evidence="3" id="KW-0732">Signal</keyword>
<dbReference type="SUPFAM" id="SSF111369">
    <property type="entry name" value="HlyD-like secretion proteins"/>
    <property type="match status" value="1"/>
</dbReference>
<evidence type="ECO:0000256" key="1">
    <source>
        <dbReference type="ARBA" id="ARBA00009477"/>
    </source>
</evidence>
<organism evidence="5 6">
    <name type="scientific">Litchfieldella anticariensis (strain DSM 16096 / CECT 5854 / CIP 108499 / LMG 22089 / FP35)</name>
    <name type="common">Halomonas anticariensis</name>
    <dbReference type="NCBI Taxonomy" id="1121939"/>
    <lineage>
        <taxon>Bacteria</taxon>
        <taxon>Pseudomonadati</taxon>
        <taxon>Pseudomonadota</taxon>
        <taxon>Gammaproteobacteria</taxon>
        <taxon>Oceanospirillales</taxon>
        <taxon>Halomonadaceae</taxon>
        <taxon>Litchfieldella</taxon>
    </lineage>
</organism>
<protein>
    <recommendedName>
        <fullName evidence="4">CzcB-like barrel-sandwich hybrid domain-containing protein</fullName>
    </recommendedName>
</protein>
<dbReference type="GO" id="GO:0015562">
    <property type="term" value="F:efflux transmembrane transporter activity"/>
    <property type="evidence" value="ECO:0007669"/>
    <property type="project" value="TreeGrafter"/>
</dbReference>
<proteinExistence type="inferred from homology"/>
<dbReference type="Gene3D" id="2.40.50.100">
    <property type="match status" value="1"/>
</dbReference>
<dbReference type="Gene3D" id="2.40.420.20">
    <property type="match status" value="1"/>
</dbReference>
<feature type="signal peptide" evidence="3">
    <location>
        <begin position="1"/>
        <end position="25"/>
    </location>
</feature>
<accession>S2KJ60</accession>
<dbReference type="PANTHER" id="PTHR30469:SF20">
    <property type="entry name" value="EFFLUX RND TRANSPORTER PERIPLASMIC ADAPTOR SUBUNIT"/>
    <property type="match status" value="1"/>
</dbReference>
<keyword evidence="2" id="KW-0175">Coiled coil</keyword>
<dbReference type="AlphaFoldDB" id="S2KJ60"/>
<dbReference type="STRING" id="1121939.L861_20295"/>
<feature type="chain" id="PRO_5004509992" description="CzcB-like barrel-sandwich hybrid domain-containing protein" evidence="3">
    <location>
        <begin position="26"/>
        <end position="373"/>
    </location>
</feature>
<dbReference type="OrthoDB" id="9806939at2"/>
<dbReference type="PANTHER" id="PTHR30469">
    <property type="entry name" value="MULTIDRUG RESISTANCE PROTEIN MDTA"/>
    <property type="match status" value="1"/>
</dbReference>
<evidence type="ECO:0000313" key="6">
    <source>
        <dbReference type="Proteomes" id="UP000014463"/>
    </source>
</evidence>
<comment type="caution">
    <text evidence="5">The sequence shown here is derived from an EMBL/GenBank/DDBJ whole genome shotgun (WGS) entry which is preliminary data.</text>
</comment>
<evidence type="ECO:0000259" key="4">
    <source>
        <dbReference type="Pfam" id="PF25973"/>
    </source>
</evidence>
<evidence type="ECO:0000256" key="2">
    <source>
        <dbReference type="SAM" id="Coils"/>
    </source>
</evidence>
<evidence type="ECO:0000256" key="3">
    <source>
        <dbReference type="SAM" id="SignalP"/>
    </source>
</evidence>
<sequence>MWSNRSLAILPLLGCLALLNTGCTAESKESPTPARVVDTYVVQPANGPSITTLSGQIQAAEKTSLSFEISGEIERMAVDVGDHFAAGDVLAELNDARYRLVLNQRRAEESEARAQHQEKRQDYTRQASLQEKGFVSQAHLDTARAALDTAESQLASAAAARELAERDLRMTSLHAPFDGSVSQRHVEPSERVSANQAVFGVISEREGFEMHTNIPETLVTAIPPDSTHRVSVPALDGASIPATVRHLGTQPQSSNNYPMVLSLDDAPPGLRSGMTAQVELSIHKAQAADTQTLQWSIPLTALVYDPEGSAHVLRVTDEMRLERVAVDVDSIDDGVAIIHGEMTAGERIVARGAEFVSEGETVSLLGQGPERYN</sequence>